<dbReference type="AlphaFoldDB" id="A0A382B8S5"/>
<evidence type="ECO:0000313" key="1">
    <source>
        <dbReference type="EMBL" id="SVB10079.1"/>
    </source>
</evidence>
<gene>
    <name evidence="1" type="ORF">METZ01_LOCUS162933</name>
</gene>
<accession>A0A382B8S5</accession>
<organism evidence="1">
    <name type="scientific">marine metagenome</name>
    <dbReference type="NCBI Taxonomy" id="408172"/>
    <lineage>
        <taxon>unclassified sequences</taxon>
        <taxon>metagenomes</taxon>
        <taxon>ecological metagenomes</taxon>
    </lineage>
</organism>
<name>A0A382B8S5_9ZZZZ</name>
<sequence>MGLFSIDACRKKYISTSEDMAKHGWVLYIDKDYINSNSWFRDATVKDSEWKDAYNGLGWSYAQLAGATAQHALLDSGISNFVNALGKPIDEWNAIDEEGNIIDVQAEILAGLTFSYHAKGKDSKVIEYGSAFLDSTTFNDEGLPAPNWYFSHDLDSLLNYLDVRITMAASYFAEGKFDSSVIQVSVILDSLKSAETPVTDTTLVGRKKIAEQIKSLQEYLRTR</sequence>
<reference evidence="1" key="1">
    <citation type="submission" date="2018-05" db="EMBL/GenBank/DDBJ databases">
        <authorList>
            <person name="Lanie J.A."/>
            <person name="Ng W.-L."/>
            <person name="Kazmierczak K.M."/>
            <person name="Andrzejewski T.M."/>
            <person name="Davidsen T.M."/>
            <person name="Wayne K.J."/>
            <person name="Tettelin H."/>
            <person name="Glass J.I."/>
            <person name="Rusch D."/>
            <person name="Podicherti R."/>
            <person name="Tsui H.-C.T."/>
            <person name="Winkler M.E."/>
        </authorList>
    </citation>
    <scope>NUCLEOTIDE SEQUENCE</scope>
</reference>
<protein>
    <submittedName>
        <fullName evidence="1">Uncharacterized protein</fullName>
    </submittedName>
</protein>
<proteinExistence type="predicted"/>
<dbReference type="EMBL" id="UINC01028675">
    <property type="protein sequence ID" value="SVB10079.1"/>
    <property type="molecule type" value="Genomic_DNA"/>
</dbReference>